<name>A0A8S0S1T1_OLEEU</name>
<dbReference type="Proteomes" id="UP000594638">
    <property type="component" value="Unassembled WGS sequence"/>
</dbReference>
<accession>A0A8S0S1T1</accession>
<reference evidence="2 3" key="1">
    <citation type="submission" date="2019-12" db="EMBL/GenBank/DDBJ databases">
        <authorList>
            <person name="Alioto T."/>
            <person name="Alioto T."/>
            <person name="Gomez Garrido J."/>
        </authorList>
    </citation>
    <scope>NUCLEOTIDE SEQUENCE [LARGE SCALE GENOMIC DNA]</scope>
</reference>
<comment type="caution">
    <text evidence="2">The sequence shown here is derived from an EMBL/GenBank/DDBJ whole genome shotgun (WGS) entry which is preliminary data.</text>
</comment>
<dbReference type="Gramene" id="OE9A078956T1">
    <property type="protein sequence ID" value="OE9A078956C1"/>
    <property type="gene ID" value="OE9A078956"/>
</dbReference>
<sequence length="123" mass="14277">MAYAALVSLSQSLEQVLDPDQYRILHKEQQIMRTLPEKKYKDLEKVIEEFDSISQELVNMDSSRIERNYLSPSSGSQKSSSNNKSSMVRFENDFNQILDRLKGEPTKLEIIPIVGMENMQRLH</sequence>
<evidence type="ECO:0000313" key="2">
    <source>
        <dbReference type="EMBL" id="CAA2986572.1"/>
    </source>
</evidence>
<organism evidence="2 3">
    <name type="scientific">Olea europaea subsp. europaea</name>
    <dbReference type="NCBI Taxonomy" id="158383"/>
    <lineage>
        <taxon>Eukaryota</taxon>
        <taxon>Viridiplantae</taxon>
        <taxon>Streptophyta</taxon>
        <taxon>Embryophyta</taxon>
        <taxon>Tracheophyta</taxon>
        <taxon>Spermatophyta</taxon>
        <taxon>Magnoliopsida</taxon>
        <taxon>eudicotyledons</taxon>
        <taxon>Gunneridae</taxon>
        <taxon>Pentapetalae</taxon>
        <taxon>asterids</taxon>
        <taxon>lamiids</taxon>
        <taxon>Lamiales</taxon>
        <taxon>Oleaceae</taxon>
        <taxon>Oleeae</taxon>
        <taxon>Olea</taxon>
    </lineage>
</organism>
<proteinExistence type="predicted"/>
<evidence type="ECO:0000313" key="3">
    <source>
        <dbReference type="Proteomes" id="UP000594638"/>
    </source>
</evidence>
<dbReference type="AlphaFoldDB" id="A0A8S0S1T1"/>
<dbReference type="EMBL" id="CACTIH010003870">
    <property type="protein sequence ID" value="CAA2986572.1"/>
    <property type="molecule type" value="Genomic_DNA"/>
</dbReference>
<feature type="compositionally biased region" description="Low complexity" evidence="1">
    <location>
        <begin position="71"/>
        <end position="86"/>
    </location>
</feature>
<protein>
    <submittedName>
        <fullName evidence="2">Uncharacterized protein</fullName>
    </submittedName>
</protein>
<gene>
    <name evidence="2" type="ORF">OLEA9_A078956</name>
</gene>
<evidence type="ECO:0000256" key="1">
    <source>
        <dbReference type="SAM" id="MobiDB-lite"/>
    </source>
</evidence>
<keyword evidence="3" id="KW-1185">Reference proteome</keyword>
<feature type="region of interest" description="Disordered" evidence="1">
    <location>
        <begin position="67"/>
        <end position="87"/>
    </location>
</feature>